<dbReference type="OrthoDB" id="9804958at2"/>
<comment type="caution">
    <text evidence="6">The sequence shown here is derived from an EMBL/GenBank/DDBJ whole genome shotgun (WGS) entry which is preliminary data.</text>
</comment>
<evidence type="ECO:0000259" key="5">
    <source>
        <dbReference type="PROSITE" id="PS50931"/>
    </source>
</evidence>
<sequence>MSPLRTKIPSPQALFAFAAAADALNFSRAAEELNVTQSSISHSIRSLEQHLGTQLFIRANRGVMLTGHGKHLFKAVSGSFATIETAIDELQRRELSFITIAASTSMATNWLMPLFHEFQNVHQGIKLKILTIDRNVEPDDSIDLTIRLLPIGTERKNAWLMARETVFPVCSRLYLEDAAPLEKIDDLPNHKLLSYEDPYRQRINWPEFFAAFGENPRSIEPAAIFNDYQLVLHSAMAGEGIAIGWTLTCKFLLEQSLLCRPLQAEVTTQQGFFVLGQPGKSLRKDSKLLVDWLLKQSSELR</sequence>
<organism evidence="6 7">
    <name type="scientific">Mesorhizobium wenxiniae</name>
    <dbReference type="NCBI Taxonomy" id="2014805"/>
    <lineage>
        <taxon>Bacteria</taxon>
        <taxon>Pseudomonadati</taxon>
        <taxon>Pseudomonadota</taxon>
        <taxon>Alphaproteobacteria</taxon>
        <taxon>Hyphomicrobiales</taxon>
        <taxon>Phyllobacteriaceae</taxon>
        <taxon>Mesorhizobium</taxon>
    </lineage>
</organism>
<evidence type="ECO:0000256" key="3">
    <source>
        <dbReference type="ARBA" id="ARBA00023125"/>
    </source>
</evidence>
<evidence type="ECO:0000256" key="4">
    <source>
        <dbReference type="ARBA" id="ARBA00023163"/>
    </source>
</evidence>
<keyword evidence="7" id="KW-1185">Reference proteome</keyword>
<evidence type="ECO:0000313" key="6">
    <source>
        <dbReference type="EMBL" id="PAP91965.1"/>
    </source>
</evidence>
<dbReference type="InterPro" id="IPR058163">
    <property type="entry name" value="LysR-type_TF_proteobact-type"/>
</dbReference>
<dbReference type="Proteomes" id="UP000215931">
    <property type="component" value="Unassembled WGS sequence"/>
</dbReference>
<proteinExistence type="inferred from homology"/>
<dbReference type="PROSITE" id="PS50931">
    <property type="entry name" value="HTH_LYSR"/>
    <property type="match status" value="1"/>
</dbReference>
<keyword evidence="4" id="KW-0804">Transcription</keyword>
<dbReference type="InterPro" id="IPR005119">
    <property type="entry name" value="LysR_subst-bd"/>
</dbReference>
<dbReference type="InterPro" id="IPR000847">
    <property type="entry name" value="LysR_HTH_N"/>
</dbReference>
<dbReference type="Gene3D" id="1.10.10.10">
    <property type="entry name" value="Winged helix-like DNA-binding domain superfamily/Winged helix DNA-binding domain"/>
    <property type="match status" value="1"/>
</dbReference>
<comment type="similarity">
    <text evidence="1">Belongs to the LysR transcriptional regulatory family.</text>
</comment>
<dbReference type="Pfam" id="PF00126">
    <property type="entry name" value="HTH_1"/>
    <property type="match status" value="1"/>
</dbReference>
<dbReference type="GO" id="GO:0003700">
    <property type="term" value="F:DNA-binding transcription factor activity"/>
    <property type="evidence" value="ECO:0007669"/>
    <property type="project" value="InterPro"/>
</dbReference>
<keyword evidence="3" id="KW-0238">DNA-binding</keyword>
<dbReference type="RefSeq" id="WP_095521292.1">
    <property type="nucleotide sequence ID" value="NZ_NPKH01000037.1"/>
</dbReference>
<dbReference type="EMBL" id="NPKH01000037">
    <property type="protein sequence ID" value="PAP91965.1"/>
    <property type="molecule type" value="Genomic_DNA"/>
</dbReference>
<reference evidence="6 7" key="1">
    <citation type="submission" date="2017-08" db="EMBL/GenBank/DDBJ databases">
        <title>Mesorhizobium wenxinae sp. nov., a novel rhizobial species isolated from root nodules of chickpea (Cicer arietinum L.).</title>
        <authorList>
            <person name="Zhang J."/>
        </authorList>
    </citation>
    <scope>NUCLEOTIDE SEQUENCE [LARGE SCALE GENOMIC DNA]</scope>
    <source>
        <strain evidence="7">WYCCWR 10019</strain>
    </source>
</reference>
<dbReference type="SUPFAM" id="SSF46785">
    <property type="entry name" value="Winged helix' DNA-binding domain"/>
    <property type="match status" value="1"/>
</dbReference>
<feature type="domain" description="HTH lysR-type" evidence="5">
    <location>
        <begin position="9"/>
        <end position="66"/>
    </location>
</feature>
<dbReference type="InterPro" id="IPR036390">
    <property type="entry name" value="WH_DNA-bd_sf"/>
</dbReference>
<keyword evidence="2" id="KW-0805">Transcription regulation</keyword>
<gene>
    <name evidence="6" type="ORF">CIT31_28555</name>
</gene>
<dbReference type="GO" id="GO:0043565">
    <property type="term" value="F:sequence-specific DNA binding"/>
    <property type="evidence" value="ECO:0007669"/>
    <property type="project" value="TreeGrafter"/>
</dbReference>
<name>A0A271KA95_9HYPH</name>
<dbReference type="GO" id="GO:0006351">
    <property type="term" value="P:DNA-templated transcription"/>
    <property type="evidence" value="ECO:0007669"/>
    <property type="project" value="TreeGrafter"/>
</dbReference>
<dbReference type="SUPFAM" id="SSF53850">
    <property type="entry name" value="Periplasmic binding protein-like II"/>
    <property type="match status" value="1"/>
</dbReference>
<evidence type="ECO:0000313" key="7">
    <source>
        <dbReference type="Proteomes" id="UP000215931"/>
    </source>
</evidence>
<evidence type="ECO:0000256" key="1">
    <source>
        <dbReference type="ARBA" id="ARBA00009437"/>
    </source>
</evidence>
<protein>
    <recommendedName>
        <fullName evidence="5">HTH lysR-type domain-containing protein</fullName>
    </recommendedName>
</protein>
<dbReference type="PANTHER" id="PTHR30537">
    <property type="entry name" value="HTH-TYPE TRANSCRIPTIONAL REGULATOR"/>
    <property type="match status" value="1"/>
</dbReference>
<accession>A0A271KA95</accession>
<dbReference type="PRINTS" id="PR00039">
    <property type="entry name" value="HTHLYSR"/>
</dbReference>
<dbReference type="Pfam" id="PF03466">
    <property type="entry name" value="LysR_substrate"/>
    <property type="match status" value="1"/>
</dbReference>
<dbReference type="Gene3D" id="3.40.190.10">
    <property type="entry name" value="Periplasmic binding protein-like II"/>
    <property type="match status" value="2"/>
</dbReference>
<dbReference type="FunFam" id="1.10.10.10:FF:000001">
    <property type="entry name" value="LysR family transcriptional regulator"/>
    <property type="match status" value="1"/>
</dbReference>
<dbReference type="AlphaFoldDB" id="A0A271KA95"/>
<evidence type="ECO:0000256" key="2">
    <source>
        <dbReference type="ARBA" id="ARBA00023015"/>
    </source>
</evidence>
<dbReference type="PANTHER" id="PTHR30537:SF74">
    <property type="entry name" value="HTH-TYPE TRANSCRIPTIONAL REGULATOR TRPI"/>
    <property type="match status" value="1"/>
</dbReference>
<dbReference type="InterPro" id="IPR036388">
    <property type="entry name" value="WH-like_DNA-bd_sf"/>
</dbReference>